<accession>A0A382EXA0</accession>
<dbReference type="InterPro" id="IPR036390">
    <property type="entry name" value="WH_DNA-bd_sf"/>
</dbReference>
<dbReference type="AlphaFoldDB" id="A0A382EXA0"/>
<feature type="region of interest" description="Disordered" evidence="1">
    <location>
        <begin position="320"/>
        <end position="342"/>
    </location>
</feature>
<dbReference type="SUPFAM" id="SSF46785">
    <property type="entry name" value="Winged helix' DNA-binding domain"/>
    <property type="match status" value="1"/>
</dbReference>
<organism evidence="2">
    <name type="scientific">marine metagenome</name>
    <dbReference type="NCBI Taxonomy" id="408172"/>
    <lineage>
        <taxon>unclassified sequences</taxon>
        <taxon>metagenomes</taxon>
        <taxon>ecological metagenomes</taxon>
    </lineage>
</organism>
<name>A0A382EXA0_9ZZZZ</name>
<evidence type="ECO:0000256" key="1">
    <source>
        <dbReference type="SAM" id="MobiDB-lite"/>
    </source>
</evidence>
<dbReference type="EMBL" id="UINC01046740">
    <property type="protein sequence ID" value="SVB55135.1"/>
    <property type="molecule type" value="Genomic_DNA"/>
</dbReference>
<proteinExistence type="predicted"/>
<gene>
    <name evidence="2" type="ORF">METZ01_LOCUS207989</name>
</gene>
<sequence length="348" mass="39196">RRLEKLLGSESEYHDLERVATTPEAFLASITQTSRCRTKAPDSPPSDALSTRAAFDQTCEFFAHACSHSGSAVTFLLDEVLEMKTFENFPGLRKAPREFWGALCKSSNRFVLATRFDTRARRLFHDAPDRFEFVFVPPLSPAEISTALHGFGIGATDNEQLEIGRIIHALTDGRPRYLHHLAKATVSMGAGDPVSSLAMQMAPGAPLSMACRFSYELRLHRARGYGALKAILQILSKEEPLTLTEISRRLGRTPGSTKDYLSWLADVDLLNVRQKRYRFVDPVLRLWVRLHGHAAPPNEEDLAREVQEYAVSRFPYMDPVPISRDQPVSTTEDQTTDRDHSWNLVEID</sequence>
<feature type="non-terminal residue" evidence="2">
    <location>
        <position position="1"/>
    </location>
</feature>
<protein>
    <submittedName>
        <fullName evidence="2">Uncharacterized protein</fullName>
    </submittedName>
</protein>
<reference evidence="2" key="1">
    <citation type="submission" date="2018-05" db="EMBL/GenBank/DDBJ databases">
        <authorList>
            <person name="Lanie J.A."/>
            <person name="Ng W.-L."/>
            <person name="Kazmierczak K.M."/>
            <person name="Andrzejewski T.M."/>
            <person name="Davidsen T.M."/>
            <person name="Wayne K.J."/>
            <person name="Tettelin H."/>
            <person name="Glass J.I."/>
            <person name="Rusch D."/>
            <person name="Podicherti R."/>
            <person name="Tsui H.-C.T."/>
            <person name="Winkler M.E."/>
        </authorList>
    </citation>
    <scope>NUCLEOTIDE SEQUENCE</scope>
</reference>
<evidence type="ECO:0000313" key="2">
    <source>
        <dbReference type="EMBL" id="SVB55135.1"/>
    </source>
</evidence>